<dbReference type="STRING" id="1891926.Fuma_05423"/>
<name>A0A1P8WNY2_9PLAN</name>
<dbReference type="KEGG" id="fmr:Fuma_05423"/>
<evidence type="ECO:0000313" key="2">
    <source>
        <dbReference type="Proteomes" id="UP000187735"/>
    </source>
</evidence>
<evidence type="ECO:0000313" key="1">
    <source>
        <dbReference type="EMBL" id="APZ95761.1"/>
    </source>
</evidence>
<sequence length="597" mass="64173">MSSPISNSGFDGVSNRGYHFIVQMETTRGSVLLVLAVQGKKMRSLVACLVALSLVTGGLSGSSEAALKSTTVPRFDAAVARGIAFLTTNRDKIAERETALVAYALMKAGVPETDPIVVEGIKAARERADTGAYARIGYDHVYEAGVDAMLLADVGDPGLHFVQLQAIADYVQSVQRADGSWSDSPQAPGDVSMSQYGVLALWAAKRIGCNVSGAAFDNAATYFAKNRNGDGGWGYRPGTTKGVGGGNSTHNMTLAAAGSIAVARTLLYGPKGQKQEKPKEDNVKYGVLEKASPDAEIGGKNGTAYPGYKAKNNAGNLDDAVSRGIAWNQARYSPVSPMQHHKIYFYYTLERASALADLPEGWYTDYGDGLLTLQDKEGAFPTTSSSMVGTSLAILYFMRSTKQILDKQYSGGVMSGARGLDSLFGKKEKKKELTSLDVLIGQLESADLSKLDDLSEEEVAASIQFSDPEELIGRVDALKTLLKNKSAENRRAAYFALGRTGDFSLVPEIMKGLRDPAIAVNQTALDALRYISRKPNGLGLTRTPLAGAETASEERRVEVANQWRTKAYDTWMAWYRKVRPFEETDGLDEIGALTGGR</sequence>
<dbReference type="Gene3D" id="1.50.10.20">
    <property type="match status" value="1"/>
</dbReference>
<dbReference type="SUPFAM" id="SSF48371">
    <property type="entry name" value="ARM repeat"/>
    <property type="match status" value="1"/>
</dbReference>
<reference evidence="1 2" key="1">
    <citation type="journal article" date="2016" name="Front. Microbiol.">
        <title>Fuerstia marisgermanicae gen. nov., sp. nov., an Unusual Member of the Phylum Planctomycetes from the German Wadden Sea.</title>
        <authorList>
            <person name="Kohn T."/>
            <person name="Heuer A."/>
            <person name="Jogler M."/>
            <person name="Vollmers J."/>
            <person name="Boedeker C."/>
            <person name="Bunk B."/>
            <person name="Rast P."/>
            <person name="Borchert D."/>
            <person name="Glockner I."/>
            <person name="Freese H.M."/>
            <person name="Klenk H.P."/>
            <person name="Overmann J."/>
            <person name="Kaster A.K."/>
            <person name="Rohde M."/>
            <person name="Wiegand S."/>
            <person name="Jogler C."/>
        </authorList>
    </citation>
    <scope>NUCLEOTIDE SEQUENCE [LARGE SCALE GENOMIC DNA]</scope>
    <source>
        <strain evidence="1 2">NH11</strain>
    </source>
</reference>
<dbReference type="InterPro" id="IPR008930">
    <property type="entry name" value="Terpenoid_cyclase/PrenylTrfase"/>
</dbReference>
<gene>
    <name evidence="1" type="ORF">Fuma_05423</name>
</gene>
<dbReference type="Proteomes" id="UP000187735">
    <property type="component" value="Chromosome"/>
</dbReference>
<keyword evidence="2" id="KW-1185">Reference proteome</keyword>
<dbReference type="AlphaFoldDB" id="A0A1P8WNY2"/>
<organism evidence="1 2">
    <name type="scientific">Fuerstiella marisgermanici</name>
    <dbReference type="NCBI Taxonomy" id="1891926"/>
    <lineage>
        <taxon>Bacteria</taxon>
        <taxon>Pseudomonadati</taxon>
        <taxon>Planctomycetota</taxon>
        <taxon>Planctomycetia</taxon>
        <taxon>Planctomycetales</taxon>
        <taxon>Planctomycetaceae</taxon>
        <taxon>Fuerstiella</taxon>
    </lineage>
</organism>
<dbReference type="InterPro" id="IPR011989">
    <property type="entry name" value="ARM-like"/>
</dbReference>
<dbReference type="Gene3D" id="1.25.10.10">
    <property type="entry name" value="Leucine-rich Repeat Variant"/>
    <property type="match status" value="1"/>
</dbReference>
<protein>
    <submittedName>
        <fullName evidence="1">Uncharacterized protein</fullName>
    </submittedName>
</protein>
<proteinExistence type="predicted"/>
<dbReference type="EMBL" id="CP017641">
    <property type="protein sequence ID" value="APZ95761.1"/>
    <property type="molecule type" value="Genomic_DNA"/>
</dbReference>
<dbReference type="InterPro" id="IPR016024">
    <property type="entry name" value="ARM-type_fold"/>
</dbReference>
<dbReference type="SUPFAM" id="SSF48239">
    <property type="entry name" value="Terpenoid cyclases/Protein prenyltransferases"/>
    <property type="match status" value="1"/>
</dbReference>
<accession>A0A1P8WNY2</accession>